<reference evidence="1" key="1">
    <citation type="journal article" date="2014" name="Int. J. Syst. Evol. Microbiol.">
        <title>Complete genome sequence of Corynebacterium casei LMG S-19264T (=DSM 44701T), isolated from a smear-ripened cheese.</title>
        <authorList>
            <consortium name="US DOE Joint Genome Institute (JGI-PGF)"/>
            <person name="Walter F."/>
            <person name="Albersmeier A."/>
            <person name="Kalinowski J."/>
            <person name="Ruckert C."/>
        </authorList>
    </citation>
    <scope>NUCLEOTIDE SEQUENCE</scope>
    <source>
        <strain evidence="1">CGMCC 1.15725</strain>
    </source>
</reference>
<gene>
    <name evidence="1" type="ORF">GCM10011611_59340</name>
</gene>
<evidence type="ECO:0000313" key="2">
    <source>
        <dbReference type="Proteomes" id="UP000646365"/>
    </source>
</evidence>
<evidence type="ECO:0000313" key="1">
    <source>
        <dbReference type="EMBL" id="GGF45041.1"/>
    </source>
</evidence>
<comment type="caution">
    <text evidence="1">The sequence shown here is derived from an EMBL/GenBank/DDBJ whole genome shotgun (WGS) entry which is preliminary data.</text>
</comment>
<keyword evidence="2" id="KW-1185">Reference proteome</keyword>
<dbReference type="EMBL" id="BMJQ01000022">
    <property type="protein sequence ID" value="GGF45041.1"/>
    <property type="molecule type" value="Genomic_DNA"/>
</dbReference>
<dbReference type="AlphaFoldDB" id="A0A8J2YZ83"/>
<dbReference type="Proteomes" id="UP000646365">
    <property type="component" value="Unassembled WGS sequence"/>
</dbReference>
<sequence>MPQKFVWPELHDALHERQPWGLPGIEPPLREVLADPLVRAVMRSDGVPLARLETLIADIRRRRRH</sequence>
<accession>A0A8J2YZ83</accession>
<protein>
    <submittedName>
        <fullName evidence="1">Uncharacterized protein</fullName>
    </submittedName>
</protein>
<dbReference type="RefSeq" id="WP_189051816.1">
    <property type="nucleotide sequence ID" value="NZ_BMJQ01000022.1"/>
</dbReference>
<name>A0A8J2YZ83_9PROT</name>
<proteinExistence type="predicted"/>
<reference evidence="1" key="2">
    <citation type="submission" date="2020-09" db="EMBL/GenBank/DDBJ databases">
        <authorList>
            <person name="Sun Q."/>
            <person name="Zhou Y."/>
        </authorList>
    </citation>
    <scope>NUCLEOTIDE SEQUENCE</scope>
    <source>
        <strain evidence="1">CGMCC 1.15725</strain>
    </source>
</reference>
<organism evidence="1 2">
    <name type="scientific">Aliidongia dinghuensis</name>
    <dbReference type="NCBI Taxonomy" id="1867774"/>
    <lineage>
        <taxon>Bacteria</taxon>
        <taxon>Pseudomonadati</taxon>
        <taxon>Pseudomonadota</taxon>
        <taxon>Alphaproteobacteria</taxon>
        <taxon>Rhodospirillales</taxon>
        <taxon>Dongiaceae</taxon>
        <taxon>Aliidongia</taxon>
    </lineage>
</organism>